<dbReference type="EMBL" id="JACHXV010000003">
    <property type="protein sequence ID" value="MBB3173165.1"/>
    <property type="molecule type" value="Genomic_DNA"/>
</dbReference>
<evidence type="ECO:0000313" key="2">
    <source>
        <dbReference type="EMBL" id="MBB3173165.1"/>
    </source>
</evidence>
<dbReference type="Proteomes" id="UP000557688">
    <property type="component" value="Unassembled WGS sequence"/>
</dbReference>
<dbReference type="GO" id="GO:0010181">
    <property type="term" value="F:FMN binding"/>
    <property type="evidence" value="ECO:0007669"/>
    <property type="project" value="InterPro"/>
</dbReference>
<feature type="domain" description="Flavin reductase like" evidence="1">
    <location>
        <begin position="21"/>
        <end position="172"/>
    </location>
</feature>
<dbReference type="SMART" id="SM00903">
    <property type="entry name" value="Flavin_Reduct"/>
    <property type="match status" value="1"/>
</dbReference>
<reference evidence="2 3" key="1">
    <citation type="submission" date="2020-08" db="EMBL/GenBank/DDBJ databases">
        <title>Genomic Encyclopedia of Type Strains, Phase III (KMG-III): the genomes of soil and plant-associated and newly described type strains.</title>
        <authorList>
            <person name="Whitman W."/>
        </authorList>
    </citation>
    <scope>NUCLEOTIDE SEQUENCE [LARGE SCALE GENOMIC DNA]</scope>
    <source>
        <strain evidence="2 3">CECT 8088</strain>
    </source>
</reference>
<dbReference type="InterPro" id="IPR012349">
    <property type="entry name" value="Split_barrel_FMN-bd"/>
</dbReference>
<sequence length="203" mass="21553">MYSYDPGAGHGLAHDPLKTIIGPRPIGWIGTRSAQGVRNLAPYSFFNVVNDTPPVLMFCSSGYKDSVANIEATGCFTWSLVTRDLAVAMNATSAPVPAAIDEFELAGLAARPGEVVAADCVADAAVAMECRMISVQRLHDASGRPLDGWLTLGEVVRVHIDPACLVEGGFVLPPGREPVLRGGGPAAYYAPDARVRFEMTRPQ</sequence>
<proteinExistence type="predicted"/>
<dbReference type="Gene3D" id="2.30.110.10">
    <property type="entry name" value="Electron Transport, Fmn-binding Protein, Chain A"/>
    <property type="match status" value="1"/>
</dbReference>
<keyword evidence="3" id="KW-1185">Reference proteome</keyword>
<dbReference type="Pfam" id="PF01613">
    <property type="entry name" value="Flavin_Reduct"/>
    <property type="match status" value="1"/>
</dbReference>
<dbReference type="SUPFAM" id="SSF50475">
    <property type="entry name" value="FMN-binding split barrel"/>
    <property type="match status" value="1"/>
</dbReference>
<evidence type="ECO:0000259" key="1">
    <source>
        <dbReference type="SMART" id="SM00903"/>
    </source>
</evidence>
<comment type="caution">
    <text evidence="2">The sequence shown here is derived from an EMBL/GenBank/DDBJ whole genome shotgun (WGS) entry which is preliminary data.</text>
</comment>
<evidence type="ECO:0000313" key="3">
    <source>
        <dbReference type="Proteomes" id="UP000557688"/>
    </source>
</evidence>
<dbReference type="RefSeq" id="WP_266152838.1">
    <property type="nucleotide sequence ID" value="NZ_JACHXV010000003.1"/>
</dbReference>
<dbReference type="AlphaFoldDB" id="A0A839UWX9"/>
<gene>
    <name evidence="2" type="ORF">FHR90_000983</name>
</gene>
<accession>A0A839UWX9</accession>
<organism evidence="2 3">
    <name type="scientific">Endobacter medicaginis</name>
    <dbReference type="NCBI Taxonomy" id="1181271"/>
    <lineage>
        <taxon>Bacteria</taxon>
        <taxon>Pseudomonadati</taxon>
        <taxon>Pseudomonadota</taxon>
        <taxon>Alphaproteobacteria</taxon>
        <taxon>Acetobacterales</taxon>
        <taxon>Acetobacteraceae</taxon>
        <taxon>Endobacter</taxon>
    </lineage>
</organism>
<dbReference type="PANTHER" id="PTHR43812:SF2">
    <property type="entry name" value="FLAVIN REDUCTASE LIKE DOMAIN-CONTAINING PROTEIN"/>
    <property type="match status" value="1"/>
</dbReference>
<dbReference type="GO" id="GO:0016646">
    <property type="term" value="F:oxidoreductase activity, acting on the CH-NH group of donors, NAD or NADP as acceptor"/>
    <property type="evidence" value="ECO:0007669"/>
    <property type="project" value="UniProtKB-ARBA"/>
</dbReference>
<name>A0A839UWX9_9PROT</name>
<dbReference type="InterPro" id="IPR002563">
    <property type="entry name" value="Flavin_Rdtase-like_dom"/>
</dbReference>
<dbReference type="PANTHER" id="PTHR43812">
    <property type="entry name" value="BLR2425 PROTEIN"/>
    <property type="match status" value="1"/>
</dbReference>
<protein>
    <submittedName>
        <fullName evidence="2">Flavin reductase (DIM6/NTAB) family NADH-FMN oxidoreductase RutF</fullName>
    </submittedName>
</protein>